<organism evidence="10 11">
    <name type="scientific">Candidatus Korarchaeum cryptofilum</name>
    <dbReference type="NCBI Taxonomy" id="498846"/>
    <lineage>
        <taxon>Archaea</taxon>
        <taxon>Thermoproteota</taxon>
        <taxon>Candidatus Korarchaeia</taxon>
        <taxon>Candidatus Korarchaeales</taxon>
        <taxon>Candidatus Korarchaeaceae</taxon>
        <taxon>Candidatus Korarchaeum</taxon>
    </lineage>
</organism>
<reference evidence="10 11" key="1">
    <citation type="submission" date="2018-10" db="EMBL/GenBank/DDBJ databases">
        <title>Co-occurring genomic capacity for anaerobic methane metabolism and dissimilatory sulfite reduction discovered in the Korarchaeota.</title>
        <authorList>
            <person name="Mckay L.J."/>
            <person name="Dlakic M."/>
            <person name="Fields M.W."/>
            <person name="Delmont T.O."/>
            <person name="Eren A.M."/>
            <person name="Jay Z.J."/>
            <person name="Klingelsmith K.B."/>
            <person name="Rusch D.B."/>
            <person name="Inskeep W.P."/>
        </authorList>
    </citation>
    <scope>NUCLEOTIDE SEQUENCE [LARGE SCALE GENOMIC DNA]</scope>
    <source>
        <strain evidence="10 11">WS</strain>
    </source>
</reference>
<dbReference type="Pfam" id="PF03104">
    <property type="entry name" value="DNA_pol_B_exo1"/>
    <property type="match status" value="1"/>
</dbReference>
<dbReference type="Gene3D" id="3.30.420.10">
    <property type="entry name" value="Ribonuclease H-like superfamily/Ribonuclease H"/>
    <property type="match status" value="1"/>
</dbReference>
<dbReference type="InterPro" id="IPR012337">
    <property type="entry name" value="RNaseH-like_sf"/>
</dbReference>
<dbReference type="GO" id="GO:0000166">
    <property type="term" value="F:nucleotide binding"/>
    <property type="evidence" value="ECO:0007669"/>
    <property type="project" value="InterPro"/>
</dbReference>
<dbReference type="SUPFAM" id="SSF56672">
    <property type="entry name" value="DNA/RNA polymerases"/>
    <property type="match status" value="1"/>
</dbReference>
<evidence type="ECO:0000259" key="8">
    <source>
        <dbReference type="Pfam" id="PF00136"/>
    </source>
</evidence>
<evidence type="ECO:0000313" key="11">
    <source>
        <dbReference type="Proteomes" id="UP000278149"/>
    </source>
</evidence>
<name>A0A3R9PAI6_9CREN</name>
<dbReference type="PANTHER" id="PTHR10322">
    <property type="entry name" value="DNA POLYMERASE CATALYTIC SUBUNIT"/>
    <property type="match status" value="1"/>
</dbReference>
<dbReference type="InterPro" id="IPR036397">
    <property type="entry name" value="RNaseH_sf"/>
</dbReference>
<evidence type="ECO:0000256" key="4">
    <source>
        <dbReference type="ARBA" id="ARBA00022695"/>
    </source>
</evidence>
<dbReference type="EC" id="2.7.7.7" evidence="2"/>
<dbReference type="AlphaFoldDB" id="A0A3R9PAI6"/>
<evidence type="ECO:0000313" key="10">
    <source>
        <dbReference type="EMBL" id="RSN69592.1"/>
    </source>
</evidence>
<protein>
    <recommendedName>
        <fullName evidence="2">DNA-directed DNA polymerase</fullName>
        <ecNumber evidence="2">2.7.7.7</ecNumber>
    </recommendedName>
</protein>
<dbReference type="InterPro" id="IPR023211">
    <property type="entry name" value="DNA_pol_palm_dom_sf"/>
</dbReference>
<proteinExistence type="inferred from homology"/>
<dbReference type="SMART" id="SM00486">
    <property type="entry name" value="POLBc"/>
    <property type="match status" value="1"/>
</dbReference>
<keyword evidence="4" id="KW-0548">Nucleotidyltransferase</keyword>
<gene>
    <name evidence="10" type="ORF">D9Q81_03030</name>
</gene>
<keyword evidence="5" id="KW-0239">DNA-directed DNA polymerase</keyword>
<comment type="similarity">
    <text evidence="1">Belongs to the DNA polymerase type-B family.</text>
</comment>
<dbReference type="Gene3D" id="3.90.1600.10">
    <property type="entry name" value="Palm domain of DNA polymerase"/>
    <property type="match status" value="1"/>
</dbReference>
<dbReference type="Proteomes" id="UP000278149">
    <property type="component" value="Unassembled WGS sequence"/>
</dbReference>
<dbReference type="RefSeq" id="WP_125741178.1">
    <property type="nucleotide sequence ID" value="NZ_RCOR01000018.1"/>
</dbReference>
<evidence type="ECO:0000256" key="6">
    <source>
        <dbReference type="ARBA" id="ARBA00023125"/>
    </source>
</evidence>
<dbReference type="InterPro" id="IPR006134">
    <property type="entry name" value="DNA-dir_DNA_pol_B_multi_dom"/>
</dbReference>
<evidence type="ECO:0000259" key="9">
    <source>
        <dbReference type="Pfam" id="PF03104"/>
    </source>
</evidence>
<dbReference type="PRINTS" id="PR00106">
    <property type="entry name" value="DNAPOLB"/>
</dbReference>
<evidence type="ECO:0000256" key="2">
    <source>
        <dbReference type="ARBA" id="ARBA00012417"/>
    </source>
</evidence>
<keyword evidence="6" id="KW-0238">DNA-binding</keyword>
<keyword evidence="3" id="KW-0808">Transferase</keyword>
<evidence type="ECO:0000256" key="3">
    <source>
        <dbReference type="ARBA" id="ARBA00022679"/>
    </source>
</evidence>
<dbReference type="GO" id="GO:0003887">
    <property type="term" value="F:DNA-directed DNA polymerase activity"/>
    <property type="evidence" value="ECO:0007669"/>
    <property type="project" value="UniProtKB-KW"/>
</dbReference>
<dbReference type="InterPro" id="IPR006133">
    <property type="entry name" value="DNA-dir_DNA_pol_B_exonuc"/>
</dbReference>
<dbReference type="InterPro" id="IPR050240">
    <property type="entry name" value="DNA_pol_type-B"/>
</dbReference>
<evidence type="ECO:0000256" key="7">
    <source>
        <dbReference type="ARBA" id="ARBA00049244"/>
    </source>
</evidence>
<dbReference type="GO" id="GO:0003677">
    <property type="term" value="F:DNA binding"/>
    <property type="evidence" value="ECO:0007669"/>
    <property type="project" value="UniProtKB-KW"/>
</dbReference>
<dbReference type="SUPFAM" id="SSF53098">
    <property type="entry name" value="Ribonuclease H-like"/>
    <property type="match status" value="1"/>
</dbReference>
<dbReference type="InterPro" id="IPR043502">
    <property type="entry name" value="DNA/RNA_pol_sf"/>
</dbReference>
<accession>A0A3R9PAI6</accession>
<dbReference type="InterPro" id="IPR042087">
    <property type="entry name" value="DNA_pol_B_thumb"/>
</dbReference>
<dbReference type="PANTHER" id="PTHR10322:SF23">
    <property type="entry name" value="DNA POLYMERASE DELTA CATALYTIC SUBUNIT"/>
    <property type="match status" value="1"/>
</dbReference>
<dbReference type="Gene3D" id="1.10.132.60">
    <property type="entry name" value="DNA polymerase family B, C-terminal domain"/>
    <property type="match status" value="1"/>
</dbReference>
<evidence type="ECO:0000256" key="5">
    <source>
        <dbReference type="ARBA" id="ARBA00022932"/>
    </source>
</evidence>
<dbReference type="Gene3D" id="1.10.287.690">
    <property type="entry name" value="Helix hairpin bin"/>
    <property type="match status" value="1"/>
</dbReference>
<evidence type="ECO:0000256" key="1">
    <source>
        <dbReference type="ARBA" id="ARBA00005755"/>
    </source>
</evidence>
<sequence length="726" mass="83343">MRKIYFHIEDTEDQLELWFSGGMSERVRFRPYFYILPEEEGNLSGFLEKERVRKKVMGVERDLVKVYFKDERSMKRAMKGLKNPMETGIPSWFKFILDSGLIPFSDPNNPSESYGIEDLKKLFFSGMIYSEDGFPIEGKSPIVAISYSVDDGPIEVISASDLDDSVIIREFVSVISKENPDVIVGYGQDADEFKHLMARSKNLGLRLSIGRDGSEPMETGKFFRGTIIVENRIRGRANLDLFSVAWRDFPQLPERTWYELADELGVGRPEVMMKFRVAEAWKLNRDNALDYMRKKLSTIIGIYSKIIDNQIALSKMSLIPIHKLLRSSVGEIVEAILLKESRSRDWIAFSSPQRPEESYEGGFVWIKSPGVYEGICYLDFASMYPSIMALHNLSFETVNPEEGFCEVEEVNVEGVRAKVCRDVEGLVPQLVRKLIEERSKIKESLANLKQDDPEYKRLDAAQRAIKVVTNAIYGYMGWESATFMNISAARLTSAYGRLYIKKVRELLESKGLSVIYIDTDGIQFLGKGCENVIDDINSGIPLRLDLRYKALRGIYLAKKKYAHLLEDGRIIAKGFEFVRRDYPKIVKEAQREVVEAILRGKESEIEKIVNKFRDKIIKGDIKREDLIIFETIGKEEERFERMTKGLRVSTWLKAEKGIEVHRGQVLRIIIIKGPGSVTDRARPAEFFDVSDADLDYYLSLFDQVIERTLSPLRVQESKKGGLEEWF</sequence>
<feature type="domain" description="DNA-directed DNA polymerase family B multifunctional" evidence="8">
    <location>
        <begin position="319"/>
        <end position="711"/>
    </location>
</feature>
<dbReference type="EMBL" id="RCOR01000018">
    <property type="protein sequence ID" value="RSN69592.1"/>
    <property type="molecule type" value="Genomic_DNA"/>
</dbReference>
<dbReference type="Gene3D" id="3.30.342.10">
    <property type="entry name" value="DNA Polymerase, chain B, domain 1"/>
    <property type="match status" value="1"/>
</dbReference>
<feature type="domain" description="DNA-directed DNA polymerase family B exonuclease" evidence="9">
    <location>
        <begin position="163"/>
        <end position="248"/>
    </location>
</feature>
<dbReference type="InterPro" id="IPR006172">
    <property type="entry name" value="DNA-dir_DNA_pol_B"/>
</dbReference>
<comment type="catalytic activity">
    <reaction evidence="7">
        <text>DNA(n) + a 2'-deoxyribonucleoside 5'-triphosphate = DNA(n+1) + diphosphate</text>
        <dbReference type="Rhea" id="RHEA:22508"/>
        <dbReference type="Rhea" id="RHEA-COMP:17339"/>
        <dbReference type="Rhea" id="RHEA-COMP:17340"/>
        <dbReference type="ChEBI" id="CHEBI:33019"/>
        <dbReference type="ChEBI" id="CHEBI:61560"/>
        <dbReference type="ChEBI" id="CHEBI:173112"/>
        <dbReference type="EC" id="2.7.7.7"/>
    </reaction>
</comment>
<dbReference type="Pfam" id="PF00136">
    <property type="entry name" value="DNA_pol_B"/>
    <property type="match status" value="1"/>
</dbReference>
<dbReference type="GO" id="GO:0006261">
    <property type="term" value="P:DNA-templated DNA replication"/>
    <property type="evidence" value="ECO:0007669"/>
    <property type="project" value="TreeGrafter"/>
</dbReference>
<comment type="caution">
    <text evidence="10">The sequence shown here is derived from an EMBL/GenBank/DDBJ whole genome shotgun (WGS) entry which is preliminary data.</text>
</comment>